<dbReference type="PROSITE" id="PS50863">
    <property type="entry name" value="B3"/>
    <property type="match status" value="3"/>
</dbReference>
<dbReference type="AlphaFoldDB" id="M8B138"/>
<dbReference type="ExpressionAtlas" id="M8B138">
    <property type="expression patterns" value="baseline"/>
</dbReference>
<dbReference type="PANTHER" id="PTHR31391:SF144">
    <property type="entry name" value="TF-B3 DOMAIN-CONTAINING PROTEIN"/>
    <property type="match status" value="1"/>
</dbReference>
<keyword evidence="4" id="KW-0804">Transcription</keyword>
<evidence type="ECO:0000259" key="6">
    <source>
        <dbReference type="PROSITE" id="PS50863"/>
    </source>
</evidence>
<name>M8B138_AEGTA</name>
<dbReference type="InterPro" id="IPR003340">
    <property type="entry name" value="B3_DNA-bd"/>
</dbReference>
<dbReference type="SMART" id="SM01019">
    <property type="entry name" value="B3"/>
    <property type="match status" value="3"/>
</dbReference>
<evidence type="ECO:0000256" key="3">
    <source>
        <dbReference type="ARBA" id="ARBA00023125"/>
    </source>
</evidence>
<proteinExistence type="predicted"/>
<organism evidence="7">
    <name type="scientific">Aegilops tauschii</name>
    <name type="common">Tausch's goatgrass</name>
    <name type="synonym">Aegilops squarrosa</name>
    <dbReference type="NCBI Taxonomy" id="37682"/>
    <lineage>
        <taxon>Eukaryota</taxon>
        <taxon>Viridiplantae</taxon>
        <taxon>Streptophyta</taxon>
        <taxon>Embryophyta</taxon>
        <taxon>Tracheophyta</taxon>
        <taxon>Spermatophyta</taxon>
        <taxon>Magnoliopsida</taxon>
        <taxon>Liliopsida</taxon>
        <taxon>Poales</taxon>
        <taxon>Poaceae</taxon>
        <taxon>BOP clade</taxon>
        <taxon>Pooideae</taxon>
        <taxon>Triticodae</taxon>
        <taxon>Triticeae</taxon>
        <taxon>Triticinae</taxon>
        <taxon>Aegilops</taxon>
    </lineage>
</organism>
<dbReference type="GO" id="GO:0005634">
    <property type="term" value="C:nucleus"/>
    <property type="evidence" value="ECO:0007669"/>
    <property type="project" value="UniProtKB-SubCell"/>
</dbReference>
<feature type="domain" description="TF-B3" evidence="6">
    <location>
        <begin position="186"/>
        <end position="263"/>
    </location>
</feature>
<evidence type="ECO:0000313" key="7">
    <source>
        <dbReference type="EnsemblPlants" id="EMT07265"/>
    </source>
</evidence>
<dbReference type="SUPFAM" id="SSF101936">
    <property type="entry name" value="DNA-binding pseudobarrel domain"/>
    <property type="match status" value="3"/>
</dbReference>
<dbReference type="InterPro" id="IPR015300">
    <property type="entry name" value="DNA-bd_pseudobarrel_sf"/>
</dbReference>
<dbReference type="Pfam" id="PF02362">
    <property type="entry name" value="B3"/>
    <property type="match status" value="3"/>
</dbReference>
<evidence type="ECO:0000256" key="4">
    <source>
        <dbReference type="ARBA" id="ARBA00023163"/>
    </source>
</evidence>
<accession>M8B138</accession>
<feature type="domain" description="TF-B3" evidence="6">
    <location>
        <begin position="76"/>
        <end position="169"/>
    </location>
</feature>
<reference evidence="7" key="1">
    <citation type="submission" date="2015-06" db="UniProtKB">
        <authorList>
            <consortium name="EnsemblPlants"/>
        </authorList>
    </citation>
    <scope>IDENTIFICATION</scope>
</reference>
<evidence type="ECO:0000256" key="2">
    <source>
        <dbReference type="ARBA" id="ARBA00023015"/>
    </source>
</evidence>
<evidence type="ECO:0000256" key="1">
    <source>
        <dbReference type="ARBA" id="ARBA00004123"/>
    </source>
</evidence>
<keyword evidence="3" id="KW-0238">DNA-binding</keyword>
<dbReference type="InterPro" id="IPR044837">
    <property type="entry name" value="REM16-like"/>
</dbReference>
<feature type="domain" description="TF-B3" evidence="6">
    <location>
        <begin position="403"/>
        <end position="496"/>
    </location>
</feature>
<evidence type="ECO:0000256" key="5">
    <source>
        <dbReference type="ARBA" id="ARBA00023242"/>
    </source>
</evidence>
<sequence>MGEGDGDVLMHAGGQRGGHGGHAVSALHALSMGSRKLSDTQENRPPAGWGAGKKMCTSCERCKVRDGYSYKHLDDAKKHFLVLMLGDFRDEMIPEELVRRFKCEIPGEIKLVTRKGYSHTIVVSKNQEKLVFTVGWRQFVGNYDLQMGDSLIFKYNRNSQFEVIIFDKLDREKALSVVQDPFMPQIIPEEFVRRFKGEFPREMILETKNRCSYIIGVAKNKEKLVLTVGWGKFVETFGLEMGDTIVFRYNGNSQFSVIIFDKLGCEKALSVVPDLFPPPVQERCTNATDTVKSSQPIQMQPFGESFLSEDSHGACDVPDSNYFLRKKKANLSSFLCEEESFSSEDGYGVRDACVKKKKATLSSSQKEQLKDGYITVHKAKLSPAQKEVVKQKVQSIHSEIPIFVAVMGKMNLDSRFVLTLPSQYAKKYLGEEPRLYLQLLGDKWEVGFPDNTGDRRIVSGWKQFAQDNNLKMGDICLFELLSNQKRTMEVYIIPATDYNYSAGVQNDVDQEALEGGSAPLQREALAHHADGARDPDSRLLRITNTDAWKMMLPLLVPDSPKEKPVVSEPSIPAVFALWGKQAFPSITRARLRRKLKLFCYLRSRSRLVMHADWNSPSCSFSCFNPGSIM</sequence>
<dbReference type="GO" id="GO:0003677">
    <property type="term" value="F:DNA binding"/>
    <property type="evidence" value="ECO:0007669"/>
    <property type="project" value="UniProtKB-KW"/>
</dbReference>
<dbReference type="CDD" id="cd10017">
    <property type="entry name" value="B3_DNA"/>
    <property type="match status" value="3"/>
</dbReference>
<dbReference type="Gene3D" id="2.40.330.10">
    <property type="entry name" value="DNA-binding pseudobarrel domain"/>
    <property type="match status" value="3"/>
</dbReference>
<comment type="subcellular location">
    <subcellularLocation>
        <location evidence="1">Nucleus</location>
    </subcellularLocation>
</comment>
<protein>
    <submittedName>
        <fullName evidence="7">B3 domain-containing protein</fullName>
    </submittedName>
</protein>
<keyword evidence="2" id="KW-0805">Transcription regulation</keyword>
<dbReference type="PANTHER" id="PTHR31391">
    <property type="entry name" value="B3 DOMAIN-CONTAINING PROTEIN OS11G0197600-RELATED"/>
    <property type="match status" value="1"/>
</dbReference>
<dbReference type="EnsemblPlants" id="EMT07265">
    <property type="protein sequence ID" value="EMT07265"/>
    <property type="gene ID" value="F775_00306"/>
</dbReference>
<keyword evidence="5" id="KW-0539">Nucleus</keyword>